<name>A0ABW0M4V8_9BURK</name>
<evidence type="ECO:0000313" key="5">
    <source>
        <dbReference type="EMBL" id="MFC5473190.1"/>
    </source>
</evidence>
<reference evidence="6" key="1">
    <citation type="journal article" date="2019" name="Int. J. Syst. Evol. Microbiol.">
        <title>The Global Catalogue of Microorganisms (GCM) 10K type strain sequencing project: providing services to taxonomists for standard genome sequencing and annotation.</title>
        <authorList>
            <consortium name="The Broad Institute Genomics Platform"/>
            <consortium name="The Broad Institute Genome Sequencing Center for Infectious Disease"/>
            <person name="Wu L."/>
            <person name="Ma J."/>
        </authorList>
    </citation>
    <scope>NUCLEOTIDE SEQUENCE [LARGE SCALE GENOMIC DNA]</scope>
    <source>
        <strain evidence="6">JCM 17066</strain>
    </source>
</reference>
<dbReference type="Proteomes" id="UP001596045">
    <property type="component" value="Unassembled WGS sequence"/>
</dbReference>
<dbReference type="CDD" id="cd06170">
    <property type="entry name" value="LuxR_C_like"/>
    <property type="match status" value="1"/>
</dbReference>
<proteinExistence type="predicted"/>
<keyword evidence="1" id="KW-0597">Phosphoprotein</keyword>
<organism evidence="5 6">
    <name type="scientific">Paraherbaspirillum soli</name>
    <dbReference type="NCBI Taxonomy" id="631222"/>
    <lineage>
        <taxon>Bacteria</taxon>
        <taxon>Pseudomonadati</taxon>
        <taxon>Pseudomonadota</taxon>
        <taxon>Betaproteobacteria</taxon>
        <taxon>Burkholderiales</taxon>
        <taxon>Oxalobacteraceae</taxon>
        <taxon>Paraherbaspirillum</taxon>
    </lineage>
</organism>
<accession>A0ABW0M4V8</accession>
<dbReference type="Gene3D" id="1.10.10.10">
    <property type="entry name" value="Winged helix-like DNA-binding domain superfamily/Winged helix DNA-binding domain"/>
    <property type="match status" value="1"/>
</dbReference>
<dbReference type="InterPro" id="IPR058245">
    <property type="entry name" value="NreC/VraR/RcsB-like_REC"/>
</dbReference>
<dbReference type="SUPFAM" id="SSF52172">
    <property type="entry name" value="CheY-like"/>
    <property type="match status" value="1"/>
</dbReference>
<dbReference type="InterPro" id="IPR000792">
    <property type="entry name" value="Tscrpt_reg_LuxR_C"/>
</dbReference>
<keyword evidence="2" id="KW-0238">DNA-binding</keyword>
<dbReference type="InterPro" id="IPR036388">
    <property type="entry name" value="WH-like_DNA-bd_sf"/>
</dbReference>
<evidence type="ECO:0000259" key="4">
    <source>
        <dbReference type="PROSITE" id="PS50110"/>
    </source>
</evidence>
<dbReference type="Pfam" id="PF00072">
    <property type="entry name" value="Response_reg"/>
    <property type="match status" value="1"/>
</dbReference>
<sequence length="209" mass="23120">MIKIILADDHPIIITGMRDYIDQMPGYMVVATASSTDELLARLKDTRCDMLIMEFSMPINRIGDGNALLAMIKRKYPSVSVIVLTMNVMPTVLYQIICSGVKGLLHKSDEITEISNAIQDVSHNLQYVGKSVRQLLKKGPSGKLPTRSEAEVLRMYIVGHSLHEIAKRLNKSVKTVGLQKASAMKKMGFQNDIELGRYSSTISSLSGHA</sequence>
<dbReference type="EMBL" id="JBHSMT010000008">
    <property type="protein sequence ID" value="MFC5473190.1"/>
    <property type="molecule type" value="Genomic_DNA"/>
</dbReference>
<dbReference type="SMART" id="SM00448">
    <property type="entry name" value="REC"/>
    <property type="match status" value="1"/>
</dbReference>
<dbReference type="PROSITE" id="PS50110">
    <property type="entry name" value="RESPONSE_REGULATORY"/>
    <property type="match status" value="1"/>
</dbReference>
<keyword evidence="6" id="KW-1185">Reference proteome</keyword>
<evidence type="ECO:0000256" key="2">
    <source>
        <dbReference type="ARBA" id="ARBA00023125"/>
    </source>
</evidence>
<comment type="caution">
    <text evidence="5">The sequence shown here is derived from an EMBL/GenBank/DDBJ whole genome shotgun (WGS) entry which is preliminary data.</text>
</comment>
<dbReference type="InterPro" id="IPR011006">
    <property type="entry name" value="CheY-like_superfamily"/>
</dbReference>
<dbReference type="PANTHER" id="PTHR43214:SF17">
    <property type="entry name" value="TRANSCRIPTIONAL REGULATORY PROTEIN RCSB"/>
    <property type="match status" value="1"/>
</dbReference>
<gene>
    <name evidence="5" type="ORF">ACFPM8_04410</name>
</gene>
<dbReference type="InterPro" id="IPR016032">
    <property type="entry name" value="Sig_transdc_resp-reg_C-effctor"/>
</dbReference>
<dbReference type="CDD" id="cd17535">
    <property type="entry name" value="REC_NarL-like"/>
    <property type="match status" value="1"/>
</dbReference>
<protein>
    <submittedName>
        <fullName evidence="5">Response regulator</fullName>
    </submittedName>
</protein>
<dbReference type="InterPro" id="IPR039420">
    <property type="entry name" value="WalR-like"/>
</dbReference>
<dbReference type="PANTHER" id="PTHR43214">
    <property type="entry name" value="TWO-COMPONENT RESPONSE REGULATOR"/>
    <property type="match status" value="1"/>
</dbReference>
<dbReference type="Gene3D" id="3.40.50.2300">
    <property type="match status" value="1"/>
</dbReference>
<comment type="caution">
    <text evidence="3">Lacks conserved residue(s) required for the propagation of feature annotation.</text>
</comment>
<feature type="domain" description="Response regulatory" evidence="4">
    <location>
        <begin position="3"/>
        <end position="122"/>
    </location>
</feature>
<evidence type="ECO:0000313" key="6">
    <source>
        <dbReference type="Proteomes" id="UP001596045"/>
    </source>
</evidence>
<dbReference type="Pfam" id="PF00196">
    <property type="entry name" value="GerE"/>
    <property type="match status" value="1"/>
</dbReference>
<dbReference type="RefSeq" id="WP_378995352.1">
    <property type="nucleotide sequence ID" value="NZ_JBHSMT010000008.1"/>
</dbReference>
<evidence type="ECO:0000256" key="3">
    <source>
        <dbReference type="PROSITE-ProRule" id="PRU00169"/>
    </source>
</evidence>
<evidence type="ECO:0000256" key="1">
    <source>
        <dbReference type="ARBA" id="ARBA00022553"/>
    </source>
</evidence>
<dbReference type="InterPro" id="IPR001789">
    <property type="entry name" value="Sig_transdc_resp-reg_receiver"/>
</dbReference>
<dbReference type="SUPFAM" id="SSF46894">
    <property type="entry name" value="C-terminal effector domain of the bipartite response regulators"/>
    <property type="match status" value="1"/>
</dbReference>
<dbReference type="SMART" id="SM00421">
    <property type="entry name" value="HTH_LUXR"/>
    <property type="match status" value="1"/>
</dbReference>